<organism evidence="3 4">
    <name type="scientific">Powellomyces hirtus</name>
    <dbReference type="NCBI Taxonomy" id="109895"/>
    <lineage>
        <taxon>Eukaryota</taxon>
        <taxon>Fungi</taxon>
        <taxon>Fungi incertae sedis</taxon>
        <taxon>Chytridiomycota</taxon>
        <taxon>Chytridiomycota incertae sedis</taxon>
        <taxon>Chytridiomycetes</taxon>
        <taxon>Spizellomycetales</taxon>
        <taxon>Powellomycetaceae</taxon>
        <taxon>Powellomyces</taxon>
    </lineage>
</organism>
<keyword evidence="4" id="KW-1185">Reference proteome</keyword>
<keyword evidence="2" id="KW-0812">Transmembrane</keyword>
<feature type="transmembrane region" description="Helical" evidence="2">
    <location>
        <begin position="151"/>
        <end position="172"/>
    </location>
</feature>
<keyword evidence="2" id="KW-1133">Transmembrane helix</keyword>
<feature type="transmembrane region" description="Helical" evidence="2">
    <location>
        <begin position="233"/>
        <end position="253"/>
    </location>
</feature>
<feature type="compositionally biased region" description="Basic residues" evidence="1">
    <location>
        <begin position="78"/>
        <end position="102"/>
    </location>
</feature>
<protein>
    <submittedName>
        <fullName evidence="3">Uncharacterized protein</fullName>
    </submittedName>
</protein>
<keyword evidence="2" id="KW-0472">Membrane</keyword>
<dbReference type="Proteomes" id="UP000318582">
    <property type="component" value="Unassembled WGS sequence"/>
</dbReference>
<gene>
    <name evidence="3" type="ORF">PhCBS80983_g01345</name>
</gene>
<proteinExistence type="predicted"/>
<reference evidence="3 4" key="1">
    <citation type="journal article" date="2019" name="Sci. Rep.">
        <title>Comparative genomics of chytrid fungi reveal insights into the obligate biotrophic and pathogenic lifestyle of Synchytrium endobioticum.</title>
        <authorList>
            <person name="van de Vossenberg B.T.L.H."/>
            <person name="Warris S."/>
            <person name="Nguyen H.D.T."/>
            <person name="van Gent-Pelzer M.P.E."/>
            <person name="Joly D.L."/>
            <person name="van de Geest H.C."/>
            <person name="Bonants P.J.M."/>
            <person name="Smith D.S."/>
            <person name="Levesque C.A."/>
            <person name="van der Lee T.A.J."/>
        </authorList>
    </citation>
    <scope>NUCLEOTIDE SEQUENCE [LARGE SCALE GENOMIC DNA]</scope>
    <source>
        <strain evidence="3 4">CBS 809.83</strain>
    </source>
</reference>
<feature type="transmembrane region" description="Helical" evidence="2">
    <location>
        <begin position="309"/>
        <end position="329"/>
    </location>
</feature>
<dbReference type="AlphaFoldDB" id="A0A507EAK2"/>
<feature type="region of interest" description="Disordered" evidence="1">
    <location>
        <begin position="20"/>
        <end position="111"/>
    </location>
</feature>
<name>A0A507EAK2_9FUNG</name>
<accession>A0A507EAK2</accession>
<comment type="caution">
    <text evidence="3">The sequence shown here is derived from an EMBL/GenBank/DDBJ whole genome shotgun (WGS) entry which is preliminary data.</text>
</comment>
<dbReference type="EMBL" id="QEAQ01000010">
    <property type="protein sequence ID" value="TPX61099.1"/>
    <property type="molecule type" value="Genomic_DNA"/>
</dbReference>
<feature type="transmembrane region" description="Helical" evidence="2">
    <location>
        <begin position="203"/>
        <end position="221"/>
    </location>
</feature>
<evidence type="ECO:0000313" key="4">
    <source>
        <dbReference type="Proteomes" id="UP000318582"/>
    </source>
</evidence>
<evidence type="ECO:0000256" key="1">
    <source>
        <dbReference type="SAM" id="MobiDB-lite"/>
    </source>
</evidence>
<feature type="compositionally biased region" description="Low complexity" evidence="1">
    <location>
        <begin position="64"/>
        <end position="77"/>
    </location>
</feature>
<evidence type="ECO:0000313" key="3">
    <source>
        <dbReference type="EMBL" id="TPX61099.1"/>
    </source>
</evidence>
<sequence length="348" mass="37954">MPLPPRPPSTPDLPSFVLLADLCPGPVTDSGAGLPPLLPFKSSDVQKQPQSTTSSPPGSPPSSTPSTRRPSSDASSPKQKHHTRRRRSSLLVSHNHHTHSHKHDSGQHTTLPRDSALCCGPIVPLYERMFTAATVTTMEQKYTVTRFIAEFYCTLTSPFFALPLIIYLFVPWSAIPPLQHACIAGSCLAAFVSTLYHCTLWKVFSSADAAVATITFYLNAISLNRHAPQSHPLLHHELTWLITVFFILCVFAWHWERTHHLSTTLVLICFPAAVFGFYALESYVGLGTGVVGLLCFAVDRRGVACLHSVWHILGGLSLLFGIWDACLAADKMQRVGLVVAGSLAADIG</sequence>
<evidence type="ECO:0000256" key="2">
    <source>
        <dbReference type="SAM" id="Phobius"/>
    </source>
</evidence>